<sequence>MLGFAHKLIVELFKLRIHDKLVALDVEEDVYPAGSFSSRYGDWVKKPDGSWMSALIQGTGRGPRSGHIGNRWKTRWGCTWLAGVPGVVCESVYND</sequence>
<dbReference type="EMBL" id="ML732834">
    <property type="protein sequence ID" value="KAB8270168.1"/>
    <property type="molecule type" value="Genomic_DNA"/>
</dbReference>
<keyword evidence="2" id="KW-1185">Reference proteome</keyword>
<gene>
    <name evidence="1" type="ORF">BDV30DRAFT_229183</name>
</gene>
<protein>
    <submittedName>
        <fullName evidence="1">Uncharacterized protein</fullName>
    </submittedName>
</protein>
<dbReference type="Proteomes" id="UP000326289">
    <property type="component" value="Unassembled WGS sequence"/>
</dbReference>
<proteinExistence type="predicted"/>
<reference evidence="1 2" key="1">
    <citation type="submission" date="2019-04" db="EMBL/GenBank/DDBJ databases">
        <title>Fungal friends and foes A comparative genomics study of 23 Aspergillus species from section Flavi.</title>
        <authorList>
            <consortium name="DOE Joint Genome Institute"/>
            <person name="Kjaerbolling I."/>
            <person name="Vesth T.C."/>
            <person name="Frisvad J.C."/>
            <person name="Nybo J.L."/>
            <person name="Theobald S."/>
            <person name="Kildgaard S."/>
            <person name="Petersen T.I."/>
            <person name="Kuo A."/>
            <person name="Sato A."/>
            <person name="Lyhne E.K."/>
            <person name="Kogle M.E."/>
            <person name="Wiebenga A."/>
            <person name="Kun R.S."/>
            <person name="Lubbers R.J."/>
            <person name="Makela M.R."/>
            <person name="Barry K."/>
            <person name="Chovatia M."/>
            <person name="Clum A."/>
            <person name="Daum C."/>
            <person name="Haridas S."/>
            <person name="He G."/>
            <person name="LaButti K."/>
            <person name="Lipzen A."/>
            <person name="Mondo S."/>
            <person name="Pangilinan J."/>
            <person name="Riley R."/>
            <person name="Salamov A."/>
            <person name="Simmons B.A."/>
            <person name="Magnuson J.K."/>
            <person name="Henrissat B."/>
            <person name="Mortensen U.H."/>
            <person name="Larsen T.O."/>
            <person name="De vries R.P."/>
            <person name="Grigoriev I.V."/>
            <person name="Machida M."/>
            <person name="Baker S.E."/>
            <person name="Andersen M.R."/>
        </authorList>
    </citation>
    <scope>NUCLEOTIDE SEQUENCE [LARGE SCALE GENOMIC DNA]</scope>
    <source>
        <strain evidence="1 2">CBS 117635</strain>
    </source>
</reference>
<evidence type="ECO:0000313" key="2">
    <source>
        <dbReference type="Proteomes" id="UP000326289"/>
    </source>
</evidence>
<accession>A0A5N6IUY3</accession>
<organism evidence="1 2">
    <name type="scientific">Aspergillus minisclerotigenes</name>
    <dbReference type="NCBI Taxonomy" id="656917"/>
    <lineage>
        <taxon>Eukaryota</taxon>
        <taxon>Fungi</taxon>
        <taxon>Dikarya</taxon>
        <taxon>Ascomycota</taxon>
        <taxon>Pezizomycotina</taxon>
        <taxon>Eurotiomycetes</taxon>
        <taxon>Eurotiomycetidae</taxon>
        <taxon>Eurotiales</taxon>
        <taxon>Aspergillaceae</taxon>
        <taxon>Aspergillus</taxon>
        <taxon>Aspergillus subgen. Circumdati</taxon>
    </lineage>
</organism>
<name>A0A5N6IUY3_9EURO</name>
<dbReference type="AlphaFoldDB" id="A0A5N6IUY3"/>
<evidence type="ECO:0000313" key="1">
    <source>
        <dbReference type="EMBL" id="KAB8270168.1"/>
    </source>
</evidence>